<evidence type="ECO:0000259" key="7">
    <source>
        <dbReference type="PROSITE" id="PS50988"/>
    </source>
</evidence>
<evidence type="ECO:0000256" key="6">
    <source>
        <dbReference type="ARBA" id="ARBA00023274"/>
    </source>
</evidence>
<comment type="caution">
    <text evidence="8">The sequence shown here is derived from an EMBL/GenBank/DDBJ whole genome shotgun (WGS) entry which is preliminary data.</text>
</comment>
<dbReference type="PANTHER" id="PTHR14202:SF0">
    <property type="entry name" value="RNA-BINDING PROTEIN RO60"/>
    <property type="match status" value="1"/>
</dbReference>
<sequence>MAVEPGLSADDDNPKKKFVRYLFIGKEYSVYYAGTWSHRNHFTVDKISSVKELAANKETELYPIEQIKIAFNSKLIQRPETLIFALAACARQQKSEKLRQSAYQLINELCKDTKDFLLFISYASELSKQQSIPRNGFGHGWRNAINKWYTSKNALNLAECVTKYKSRHGWTHKDIIKLSHPIIRTLEPELQVVFNYIMHGLSKTKKTFINETKIKDIIDYIEEVEDFRQCEDSIRVAGLIRTSQLTLDHVNSKLMKSSDVWEALIDTMTISSILENLQKMHNLGILLPESQVTEKLICALTSKDRIVKSKLQPSNFFMTLKNYEDPDRVPICLKRRIARKHKLRNRMLPCPDRRIIEALYSALNTSFTNVEPTGLRYLITVSIDNWKKKINSESTQNVQLTDINKPWVIEAACIIALSLIRADDKITISSFTTSDGLNARPIIIEKNLNFHEAIDIMKSRSTTPPNLGKPILWAAHHRRKYDVFINVIDKMREKFDYTSRAMDLYKKKMNLPNTRLVNWVVGSTTSFMEEKCINDVLTICGFDMHVPRVIEAFAKRQF</sequence>
<dbReference type="Proteomes" id="UP000639338">
    <property type="component" value="Unassembled WGS sequence"/>
</dbReference>
<keyword evidence="5" id="KW-0694">RNA-binding</keyword>
<evidence type="ECO:0000256" key="1">
    <source>
        <dbReference type="ARBA" id="ARBA00004496"/>
    </source>
</evidence>
<dbReference type="InterPro" id="IPR056800">
    <property type="entry name" value="vWA_Ro60"/>
</dbReference>
<keyword evidence="3" id="KW-0963">Cytoplasm</keyword>
<dbReference type="OrthoDB" id="6098064at2759"/>
<dbReference type="GO" id="GO:0005737">
    <property type="term" value="C:cytoplasm"/>
    <property type="evidence" value="ECO:0007669"/>
    <property type="project" value="UniProtKB-SubCell"/>
</dbReference>
<keyword evidence="4" id="KW-0479">Metal-binding</keyword>
<keyword evidence="9" id="KW-1185">Reference proteome</keyword>
<gene>
    <name evidence="8" type="ORF">HCN44_009152</name>
</gene>
<evidence type="ECO:0000313" key="8">
    <source>
        <dbReference type="EMBL" id="KAF7997754.1"/>
    </source>
</evidence>
<dbReference type="AlphaFoldDB" id="A0A835CV63"/>
<dbReference type="PANTHER" id="PTHR14202">
    <property type="entry name" value="60 KDA RIBONUCLEOPROTEIN SSA/RO"/>
    <property type="match status" value="1"/>
</dbReference>
<evidence type="ECO:0000256" key="3">
    <source>
        <dbReference type="ARBA" id="ARBA00022490"/>
    </source>
</evidence>
<dbReference type="Pfam" id="PF05731">
    <property type="entry name" value="TROVE"/>
    <property type="match status" value="1"/>
</dbReference>
<dbReference type="SUPFAM" id="SSF140864">
    <property type="entry name" value="TROVE domain-like"/>
    <property type="match status" value="1"/>
</dbReference>
<protein>
    <recommendedName>
        <fullName evidence="7">TROVE domain-containing protein</fullName>
    </recommendedName>
</protein>
<evidence type="ECO:0000256" key="2">
    <source>
        <dbReference type="ARBA" id="ARBA00007814"/>
    </source>
</evidence>
<comment type="subcellular location">
    <subcellularLocation>
        <location evidence="1">Cytoplasm</location>
    </subcellularLocation>
</comment>
<dbReference type="SUPFAM" id="SSF53300">
    <property type="entry name" value="vWA-like"/>
    <property type="match status" value="1"/>
</dbReference>
<keyword evidence="6" id="KW-0687">Ribonucleoprotein</keyword>
<proteinExistence type="inferred from homology"/>
<comment type="similarity">
    <text evidence="2">Belongs to the Ro 60 kDa family.</text>
</comment>
<dbReference type="EMBL" id="JACMRX010000001">
    <property type="protein sequence ID" value="KAF7997754.1"/>
    <property type="molecule type" value="Genomic_DNA"/>
</dbReference>
<reference evidence="8 9" key="1">
    <citation type="submission" date="2020-08" db="EMBL/GenBank/DDBJ databases">
        <title>Aphidius gifuensis genome sequencing and assembly.</title>
        <authorList>
            <person name="Du Z."/>
        </authorList>
    </citation>
    <scope>NUCLEOTIDE SEQUENCE [LARGE SCALE GENOMIC DNA]</scope>
    <source>
        <strain evidence="8">YNYX2018</strain>
        <tissue evidence="8">Adults</tissue>
    </source>
</reference>
<accession>A0A835CV63</accession>
<dbReference type="GO" id="GO:0046872">
    <property type="term" value="F:metal ion binding"/>
    <property type="evidence" value="ECO:0007669"/>
    <property type="project" value="UniProtKB-KW"/>
</dbReference>
<dbReference type="InterPro" id="IPR040322">
    <property type="entry name" value="TROVE2"/>
</dbReference>
<dbReference type="InterPro" id="IPR037214">
    <property type="entry name" value="TROVE_dom_sf"/>
</dbReference>
<dbReference type="Gene3D" id="3.40.50.410">
    <property type="entry name" value="von Willebrand factor, type A domain"/>
    <property type="match status" value="1"/>
</dbReference>
<dbReference type="InterPro" id="IPR036465">
    <property type="entry name" value="vWFA_dom_sf"/>
</dbReference>
<dbReference type="PROSITE" id="PS50988">
    <property type="entry name" value="TROVE"/>
    <property type="match status" value="1"/>
</dbReference>
<evidence type="ECO:0000256" key="5">
    <source>
        <dbReference type="ARBA" id="ARBA00022884"/>
    </source>
</evidence>
<name>A0A835CV63_APHGI</name>
<dbReference type="Pfam" id="PF25045">
    <property type="entry name" value="vWA_Ro60"/>
    <property type="match status" value="1"/>
</dbReference>
<evidence type="ECO:0000313" key="9">
    <source>
        <dbReference type="Proteomes" id="UP000639338"/>
    </source>
</evidence>
<dbReference type="InterPro" id="IPR008858">
    <property type="entry name" value="TROVE_dom"/>
</dbReference>
<organism evidence="8 9">
    <name type="scientific">Aphidius gifuensis</name>
    <name type="common">Parasitoid wasp</name>
    <dbReference type="NCBI Taxonomy" id="684658"/>
    <lineage>
        <taxon>Eukaryota</taxon>
        <taxon>Metazoa</taxon>
        <taxon>Ecdysozoa</taxon>
        <taxon>Arthropoda</taxon>
        <taxon>Hexapoda</taxon>
        <taxon>Insecta</taxon>
        <taxon>Pterygota</taxon>
        <taxon>Neoptera</taxon>
        <taxon>Endopterygota</taxon>
        <taxon>Hymenoptera</taxon>
        <taxon>Apocrita</taxon>
        <taxon>Ichneumonoidea</taxon>
        <taxon>Braconidae</taxon>
        <taxon>Aphidiinae</taxon>
        <taxon>Aphidius</taxon>
    </lineage>
</organism>
<evidence type="ECO:0000256" key="4">
    <source>
        <dbReference type="ARBA" id="ARBA00022723"/>
    </source>
</evidence>
<dbReference type="GO" id="GO:1990904">
    <property type="term" value="C:ribonucleoprotein complex"/>
    <property type="evidence" value="ECO:0007669"/>
    <property type="project" value="UniProtKB-KW"/>
</dbReference>
<feature type="domain" description="TROVE" evidence="7">
    <location>
        <begin position="1"/>
        <end position="375"/>
    </location>
</feature>
<dbReference type="GO" id="GO:0003723">
    <property type="term" value="F:RNA binding"/>
    <property type="evidence" value="ECO:0007669"/>
    <property type="project" value="UniProtKB-KW"/>
</dbReference>